<keyword evidence="9" id="KW-1185">Reference proteome</keyword>
<feature type="transmembrane region" description="Helical" evidence="5">
    <location>
        <begin position="283"/>
        <end position="301"/>
    </location>
</feature>
<name>A0AAV2RA74_MEGNR</name>
<reference evidence="8 9" key="1">
    <citation type="submission" date="2024-05" db="EMBL/GenBank/DDBJ databases">
        <authorList>
            <person name="Wallberg A."/>
        </authorList>
    </citation>
    <scope>NUCLEOTIDE SEQUENCE [LARGE SCALE GENOMIC DNA]</scope>
</reference>
<evidence type="ECO:0000256" key="1">
    <source>
        <dbReference type="ARBA" id="ARBA00004141"/>
    </source>
</evidence>
<evidence type="ECO:0000313" key="9">
    <source>
        <dbReference type="Proteomes" id="UP001497623"/>
    </source>
</evidence>
<dbReference type="InterPro" id="IPR038050">
    <property type="entry name" value="Neuro_actylchol_rec"/>
</dbReference>
<dbReference type="AlphaFoldDB" id="A0AAV2RA74"/>
<dbReference type="GO" id="GO:0016020">
    <property type="term" value="C:membrane"/>
    <property type="evidence" value="ECO:0007669"/>
    <property type="project" value="UniProtKB-SubCell"/>
</dbReference>
<keyword evidence="3 5" id="KW-1133">Transmembrane helix</keyword>
<dbReference type="PANTHER" id="PTHR18945">
    <property type="entry name" value="NEUROTRANSMITTER GATED ION CHANNEL"/>
    <property type="match status" value="1"/>
</dbReference>
<dbReference type="CDD" id="cd18997">
    <property type="entry name" value="LGIC_ECD_nAChR"/>
    <property type="match status" value="1"/>
</dbReference>
<evidence type="ECO:0000256" key="5">
    <source>
        <dbReference type="SAM" id="Phobius"/>
    </source>
</evidence>
<dbReference type="EMBL" id="CAXKWB010018874">
    <property type="protein sequence ID" value="CAL4121327.1"/>
    <property type="molecule type" value="Genomic_DNA"/>
</dbReference>
<evidence type="ECO:0000256" key="3">
    <source>
        <dbReference type="ARBA" id="ARBA00022989"/>
    </source>
</evidence>
<gene>
    <name evidence="8" type="ORF">MNOR_LOCUS22437</name>
</gene>
<evidence type="ECO:0000256" key="2">
    <source>
        <dbReference type="ARBA" id="ARBA00022692"/>
    </source>
</evidence>
<feature type="domain" description="Neurotransmitter-gated ion-channel ligand-binding" evidence="7">
    <location>
        <begin position="41"/>
        <end position="250"/>
    </location>
</feature>
<dbReference type="InterPro" id="IPR036734">
    <property type="entry name" value="Neur_chan_lig-bd_sf"/>
</dbReference>
<dbReference type="SUPFAM" id="SSF90112">
    <property type="entry name" value="Neurotransmitter-gated ion-channel transmembrane pore"/>
    <property type="match status" value="1"/>
</dbReference>
<dbReference type="InterPro" id="IPR006201">
    <property type="entry name" value="Neur_channel"/>
</dbReference>
<dbReference type="GO" id="GO:0005230">
    <property type="term" value="F:extracellular ligand-gated monoatomic ion channel activity"/>
    <property type="evidence" value="ECO:0007669"/>
    <property type="project" value="InterPro"/>
</dbReference>
<dbReference type="Gene3D" id="1.20.58.390">
    <property type="entry name" value="Neurotransmitter-gated ion-channel transmembrane domain"/>
    <property type="match status" value="1"/>
</dbReference>
<comment type="subcellular location">
    <subcellularLocation>
        <location evidence="1">Membrane</location>
        <topology evidence="1">Multi-pass membrane protein</topology>
    </subcellularLocation>
</comment>
<feature type="transmembrane region" description="Helical" evidence="5">
    <location>
        <begin position="256"/>
        <end position="276"/>
    </location>
</feature>
<comment type="caution">
    <text evidence="8">The sequence shown here is derived from an EMBL/GenBank/DDBJ whole genome shotgun (WGS) entry which is preliminary data.</text>
</comment>
<dbReference type="Gene3D" id="2.70.170.10">
    <property type="entry name" value="Neurotransmitter-gated ion-channel ligand-binding domain"/>
    <property type="match status" value="1"/>
</dbReference>
<evidence type="ECO:0000313" key="8">
    <source>
        <dbReference type="EMBL" id="CAL4121327.1"/>
    </source>
</evidence>
<dbReference type="SUPFAM" id="SSF63712">
    <property type="entry name" value="Nicotinic receptor ligand binding domain-like"/>
    <property type="match status" value="1"/>
</dbReference>
<dbReference type="Pfam" id="PF02931">
    <property type="entry name" value="Neur_chan_LBD"/>
    <property type="match status" value="1"/>
</dbReference>
<proteinExistence type="predicted"/>
<dbReference type="InterPro" id="IPR036719">
    <property type="entry name" value="Neuro-gated_channel_TM_sf"/>
</dbReference>
<dbReference type="InterPro" id="IPR006202">
    <property type="entry name" value="Neur_chan_lig-bd"/>
</dbReference>
<feature type="non-terminal residue" evidence="8">
    <location>
        <position position="1"/>
    </location>
</feature>
<protein>
    <recommendedName>
        <fullName evidence="7">Neurotransmitter-gated ion-channel ligand-binding domain-containing protein</fullName>
    </recommendedName>
</protein>
<accession>A0AAV2RA74</accession>
<keyword evidence="6" id="KW-0732">Signal</keyword>
<evidence type="ECO:0000259" key="7">
    <source>
        <dbReference type="Pfam" id="PF02931"/>
    </source>
</evidence>
<keyword evidence="4 5" id="KW-0472">Membrane</keyword>
<feature type="transmembrane region" description="Helical" evidence="5">
    <location>
        <begin position="414"/>
        <end position="433"/>
    </location>
</feature>
<sequence length="434" mass="49046">ETPMKMPWNRMKSLNLLLLMMIITTMATTAGGSELSRTEQETALLKEVLTDYNSDALPSHSTTLEFGQFSLLHFDMNEVEHYIELDGWYNWQWKDPRLAWNATKYGKVSALRIPAHKLWRPDIVLYSSVDWLNLETHGNVHAIVYSGGSVLYIPPAHIKSACVADLTYWPHDIQYCILKLGSWVSDGTLLNISVNNDQMEIEDIQKSKTSNLTRSNWELVSHNVSRNVQKYLCCPEEYLDITFEMTIKRNAPALSYTFKLPAVGLGILSLFVFLLPPAAGEKLLLSCLLLLMDLQFLIHTADVVQYSPTHIPIVVRMVCEQLVLVLVSVIVSVIAMRMARPPHGEQLPSFIMSPLRALAPLLLLGKYSNMSENYHAVPGKYEVELGDSMTTPLESNTKKEHGDWILVAATIDRVLFLLYSVIIIFSFIAFTSVL</sequence>
<organism evidence="8 9">
    <name type="scientific">Meganyctiphanes norvegica</name>
    <name type="common">Northern krill</name>
    <name type="synonym">Thysanopoda norvegica</name>
    <dbReference type="NCBI Taxonomy" id="48144"/>
    <lineage>
        <taxon>Eukaryota</taxon>
        <taxon>Metazoa</taxon>
        <taxon>Ecdysozoa</taxon>
        <taxon>Arthropoda</taxon>
        <taxon>Crustacea</taxon>
        <taxon>Multicrustacea</taxon>
        <taxon>Malacostraca</taxon>
        <taxon>Eumalacostraca</taxon>
        <taxon>Eucarida</taxon>
        <taxon>Euphausiacea</taxon>
        <taxon>Euphausiidae</taxon>
        <taxon>Meganyctiphanes</taxon>
    </lineage>
</organism>
<dbReference type="GO" id="GO:0004888">
    <property type="term" value="F:transmembrane signaling receptor activity"/>
    <property type="evidence" value="ECO:0007669"/>
    <property type="project" value="InterPro"/>
</dbReference>
<dbReference type="PRINTS" id="PR00252">
    <property type="entry name" value="NRIONCHANNEL"/>
</dbReference>
<feature type="signal peptide" evidence="6">
    <location>
        <begin position="1"/>
        <end position="27"/>
    </location>
</feature>
<feature type="transmembrane region" description="Helical" evidence="5">
    <location>
        <begin position="313"/>
        <end position="335"/>
    </location>
</feature>
<evidence type="ECO:0000256" key="6">
    <source>
        <dbReference type="SAM" id="SignalP"/>
    </source>
</evidence>
<evidence type="ECO:0000256" key="4">
    <source>
        <dbReference type="ARBA" id="ARBA00023136"/>
    </source>
</evidence>
<keyword evidence="2 5" id="KW-0812">Transmembrane</keyword>
<dbReference type="FunFam" id="2.70.170.10:FF:000028">
    <property type="entry name" value="AcetylCholine Receptor"/>
    <property type="match status" value="1"/>
</dbReference>
<dbReference type="Proteomes" id="UP001497623">
    <property type="component" value="Unassembled WGS sequence"/>
</dbReference>
<feature type="chain" id="PRO_5043606969" description="Neurotransmitter-gated ion-channel ligand-binding domain-containing protein" evidence="6">
    <location>
        <begin position="28"/>
        <end position="434"/>
    </location>
</feature>